<reference evidence="1 2" key="1">
    <citation type="submission" date="2018-11" db="EMBL/GenBank/DDBJ databases">
        <title>Genome sequencing and analysis.</title>
        <authorList>
            <person name="Huang Y.-T."/>
        </authorList>
    </citation>
    <scope>NUCLEOTIDE SEQUENCE [LARGE SCALE GENOMIC DNA]</scope>
    <source>
        <strain evidence="1 2">SHIN</strain>
    </source>
</reference>
<dbReference type="InterPro" id="IPR006498">
    <property type="entry name" value="Tail_tube"/>
</dbReference>
<evidence type="ECO:0000313" key="1">
    <source>
        <dbReference type="EMBL" id="NNV22654.1"/>
    </source>
</evidence>
<name>A0A7Y3T817_9HYPH</name>
<protein>
    <submittedName>
        <fullName evidence="1">Phage tail protein</fullName>
    </submittedName>
</protein>
<dbReference type="RefSeq" id="WP_171380170.1">
    <property type="nucleotide sequence ID" value="NZ_PKQI01000003.1"/>
</dbReference>
<dbReference type="EMBL" id="PKQI01000003">
    <property type="protein sequence ID" value="NNV22654.1"/>
    <property type="molecule type" value="Genomic_DNA"/>
</dbReference>
<gene>
    <name evidence="1" type="ORF">EHE22_19780</name>
</gene>
<sequence length="170" mass="19003">MARKIGQITQADCYINEVDVCGRVAELDLGEIAHAEVEHQTLGMIGILKLPGRPVQAIEGKISFEWLDEGVSRTILMPTKVHRLQLHSYVDIFDGEGLNAEQSHTLVTHIGFQMMKTGGRTAKLGENLAQEHDISISTFKQSVYGGDTPIIEFDAWNNIYRINGEDVWPR</sequence>
<dbReference type="Pfam" id="PF04985">
    <property type="entry name" value="Phage_tube"/>
    <property type="match status" value="1"/>
</dbReference>
<dbReference type="AlphaFoldDB" id="A0A7Y3T817"/>
<accession>A0A7Y3T817</accession>
<comment type="caution">
    <text evidence="1">The sequence shown here is derived from an EMBL/GenBank/DDBJ whole genome shotgun (WGS) entry which is preliminary data.</text>
</comment>
<evidence type="ECO:0000313" key="2">
    <source>
        <dbReference type="Proteomes" id="UP000526233"/>
    </source>
</evidence>
<organism evidence="1 2">
    <name type="scientific">Brucella pseudogrignonensis</name>
    <dbReference type="NCBI Taxonomy" id="419475"/>
    <lineage>
        <taxon>Bacteria</taxon>
        <taxon>Pseudomonadati</taxon>
        <taxon>Pseudomonadota</taxon>
        <taxon>Alphaproteobacteria</taxon>
        <taxon>Hyphomicrobiales</taxon>
        <taxon>Brucellaceae</taxon>
        <taxon>Brucella/Ochrobactrum group</taxon>
        <taxon>Brucella</taxon>
    </lineage>
</organism>
<dbReference type="Proteomes" id="UP000526233">
    <property type="component" value="Unassembled WGS sequence"/>
</dbReference>
<proteinExistence type="predicted"/>